<dbReference type="AlphaFoldDB" id="A0A9W7DDK8"/>
<evidence type="ECO:0000313" key="6">
    <source>
        <dbReference type="EMBL" id="GMG20396.1"/>
    </source>
</evidence>
<dbReference type="Gene3D" id="3.90.550.10">
    <property type="entry name" value="Spore Coat Polysaccharide Biosynthesis Protein SpsA, Chain A"/>
    <property type="match status" value="1"/>
</dbReference>
<dbReference type="GO" id="GO:0016020">
    <property type="term" value="C:membrane"/>
    <property type="evidence" value="ECO:0007669"/>
    <property type="project" value="UniProtKB-SubCell"/>
</dbReference>
<dbReference type="EMBL" id="BSXU01000359">
    <property type="protein sequence ID" value="GMG20396.1"/>
    <property type="molecule type" value="Genomic_DNA"/>
</dbReference>
<keyword evidence="3" id="KW-0328">Glycosyltransferase</keyword>
<protein>
    <submittedName>
        <fullName evidence="6">Unnamed protein product</fullName>
    </submittedName>
</protein>
<sequence length="462" mass="55057">MASESSSISPPSSESVVYYKEKLKSSLPRYLLQDTNIKKSKTYKPAIYKSTRRNRQKYTQRIEEDLESQLIVYHKIYEAQDLQQFPVELVQPRENATIFSLARNEDLYGMLKTIRNFEDRFNHNYHYDWIFANNEPFTENFKALVSNMCSGTVKFIVIPKPMWDYPDFIDQTKAAESRERMGRKGVKYGELESYRHMCRFFSGLFFQMDEFKKYKYVWRVEPDVQFHCNMNYDPFKIMRENDKVYGFTMAPLEIHTTVMTLWDSTLEYMRTFPERIAANNNFAFLTDDRGKSFNMCHFWSNFEIADMDFYRSDEYMHFFNFLDKKGGIYYERWGDAPIHSIGVSILLPYSKLQYFGNTGYYHAPNLQCDGSDRMFLDNQCICDPKRDFTWSDGSCIPKFFEIHGSTLQRPEYVPENVKYLPIHNKNLRRLAMKFRGVGAWQEEFDFPYEPDKEDAKDVSEIN</sequence>
<keyword evidence="5" id="KW-0735">Signal-anchor</keyword>
<keyword evidence="7" id="KW-1185">Reference proteome</keyword>
<accession>A0A9W7DDK8</accession>
<reference evidence="6" key="1">
    <citation type="submission" date="2023-04" db="EMBL/GenBank/DDBJ databases">
        <title>Ambrosiozyma monospora NBRC 1965.</title>
        <authorList>
            <person name="Ichikawa N."/>
            <person name="Sato H."/>
            <person name="Tonouchi N."/>
        </authorList>
    </citation>
    <scope>NUCLEOTIDE SEQUENCE</scope>
    <source>
        <strain evidence="6">NBRC 1965</strain>
    </source>
</reference>
<dbReference type="InterPro" id="IPR029044">
    <property type="entry name" value="Nucleotide-diphossugar_trans"/>
</dbReference>
<evidence type="ECO:0000256" key="1">
    <source>
        <dbReference type="ARBA" id="ARBA00004606"/>
    </source>
</evidence>
<evidence type="ECO:0000256" key="4">
    <source>
        <dbReference type="ARBA" id="ARBA00022679"/>
    </source>
</evidence>
<gene>
    <name evidence="6" type="ORF">Amon01_000120500</name>
</gene>
<evidence type="ECO:0000313" key="7">
    <source>
        <dbReference type="Proteomes" id="UP001165063"/>
    </source>
</evidence>
<proteinExistence type="inferred from homology"/>
<dbReference type="Proteomes" id="UP001165063">
    <property type="component" value="Unassembled WGS sequence"/>
</dbReference>
<comment type="caution">
    <text evidence="6">The sequence shown here is derived from an EMBL/GenBank/DDBJ whole genome shotgun (WGS) entry which is preliminary data.</text>
</comment>
<dbReference type="FunFam" id="3.90.550.10:FF:000051">
    <property type="entry name" value="Alpha-1,2-mannosyltransferase (Ktr4)"/>
    <property type="match status" value="1"/>
</dbReference>
<dbReference type="PANTHER" id="PTHR31121:SF6">
    <property type="entry name" value="ALPHA-1,2 MANNOSYLTRANSFERASE KTR1"/>
    <property type="match status" value="1"/>
</dbReference>
<dbReference type="GO" id="GO:0006487">
    <property type="term" value="P:protein N-linked glycosylation"/>
    <property type="evidence" value="ECO:0007669"/>
    <property type="project" value="TreeGrafter"/>
</dbReference>
<dbReference type="GO" id="GO:0000032">
    <property type="term" value="P:cell wall mannoprotein biosynthetic process"/>
    <property type="evidence" value="ECO:0007669"/>
    <property type="project" value="TreeGrafter"/>
</dbReference>
<comment type="subcellular location">
    <subcellularLocation>
        <location evidence="1">Membrane</location>
        <topology evidence="1">Single-pass type II membrane protein</topology>
    </subcellularLocation>
</comment>
<evidence type="ECO:0000256" key="3">
    <source>
        <dbReference type="ARBA" id="ARBA00022676"/>
    </source>
</evidence>
<dbReference type="GO" id="GO:0000026">
    <property type="term" value="F:alpha-1,2-mannosyltransferase activity"/>
    <property type="evidence" value="ECO:0007669"/>
    <property type="project" value="TreeGrafter"/>
</dbReference>
<comment type="similarity">
    <text evidence="2">Belongs to the glycosyltransferase 15 family.</text>
</comment>
<evidence type="ECO:0000256" key="5">
    <source>
        <dbReference type="ARBA" id="ARBA00022968"/>
    </source>
</evidence>
<keyword evidence="5" id="KW-0812">Transmembrane</keyword>
<dbReference type="OrthoDB" id="439943at2759"/>
<dbReference type="SUPFAM" id="SSF53448">
    <property type="entry name" value="Nucleotide-diphospho-sugar transferases"/>
    <property type="match status" value="1"/>
</dbReference>
<dbReference type="InterPro" id="IPR002685">
    <property type="entry name" value="Glyco_trans_15"/>
</dbReference>
<dbReference type="PANTHER" id="PTHR31121">
    <property type="entry name" value="ALPHA-1,2 MANNOSYLTRANSFERASE KTR1"/>
    <property type="match status" value="1"/>
</dbReference>
<name>A0A9W7DDK8_AMBMO</name>
<dbReference type="GO" id="GO:0005794">
    <property type="term" value="C:Golgi apparatus"/>
    <property type="evidence" value="ECO:0007669"/>
    <property type="project" value="TreeGrafter"/>
</dbReference>
<keyword evidence="4" id="KW-0808">Transferase</keyword>
<evidence type="ECO:0000256" key="2">
    <source>
        <dbReference type="ARBA" id="ARBA00007677"/>
    </source>
</evidence>
<organism evidence="6 7">
    <name type="scientific">Ambrosiozyma monospora</name>
    <name type="common">Yeast</name>
    <name type="synonym">Endomycopsis monosporus</name>
    <dbReference type="NCBI Taxonomy" id="43982"/>
    <lineage>
        <taxon>Eukaryota</taxon>
        <taxon>Fungi</taxon>
        <taxon>Dikarya</taxon>
        <taxon>Ascomycota</taxon>
        <taxon>Saccharomycotina</taxon>
        <taxon>Pichiomycetes</taxon>
        <taxon>Pichiales</taxon>
        <taxon>Pichiaceae</taxon>
        <taxon>Ambrosiozyma</taxon>
    </lineage>
</organism>
<dbReference type="Pfam" id="PF01793">
    <property type="entry name" value="Glyco_transf_15"/>
    <property type="match status" value="1"/>
</dbReference>